<protein>
    <submittedName>
        <fullName evidence="3">Uncharacterized protein</fullName>
    </submittedName>
</protein>
<evidence type="ECO:0000256" key="2">
    <source>
        <dbReference type="SAM" id="Phobius"/>
    </source>
</evidence>
<keyword evidence="2" id="KW-1133">Transmembrane helix</keyword>
<feature type="transmembrane region" description="Helical" evidence="2">
    <location>
        <begin position="232"/>
        <end position="254"/>
    </location>
</feature>
<feature type="transmembrane region" description="Helical" evidence="2">
    <location>
        <begin position="287"/>
        <end position="306"/>
    </location>
</feature>
<keyword evidence="2" id="KW-0812">Transmembrane</keyword>
<dbReference type="EMBL" id="JAGHQL010000134">
    <property type="protein sequence ID" value="KAH0537685.1"/>
    <property type="molecule type" value="Genomic_DNA"/>
</dbReference>
<keyword evidence="2" id="KW-0472">Membrane</keyword>
<proteinExistence type="predicted"/>
<name>A0A9P8I3D8_9PEZI</name>
<evidence type="ECO:0000313" key="3">
    <source>
        <dbReference type="EMBL" id="KAH0537685.1"/>
    </source>
</evidence>
<keyword evidence="4" id="KW-1185">Reference proteome</keyword>
<reference evidence="3" key="1">
    <citation type="submission" date="2021-03" db="EMBL/GenBank/DDBJ databases">
        <title>Comparative genomics and phylogenomic investigation of the class Geoglossomycetes provide insights into ecological specialization and systematics.</title>
        <authorList>
            <person name="Melie T."/>
            <person name="Pirro S."/>
            <person name="Miller A.N."/>
            <person name="Quandt A."/>
        </authorList>
    </citation>
    <scope>NUCLEOTIDE SEQUENCE</scope>
    <source>
        <strain evidence="3">GBOQ0MN5Z8</strain>
    </source>
</reference>
<feature type="transmembrane region" description="Helical" evidence="2">
    <location>
        <begin position="422"/>
        <end position="441"/>
    </location>
</feature>
<gene>
    <name evidence="3" type="ORF">FGG08_005550</name>
</gene>
<organism evidence="3 4">
    <name type="scientific">Glutinoglossum americanum</name>
    <dbReference type="NCBI Taxonomy" id="1670608"/>
    <lineage>
        <taxon>Eukaryota</taxon>
        <taxon>Fungi</taxon>
        <taxon>Dikarya</taxon>
        <taxon>Ascomycota</taxon>
        <taxon>Pezizomycotina</taxon>
        <taxon>Geoglossomycetes</taxon>
        <taxon>Geoglossales</taxon>
        <taxon>Geoglossaceae</taxon>
        <taxon>Glutinoglossum</taxon>
    </lineage>
</organism>
<evidence type="ECO:0000256" key="1">
    <source>
        <dbReference type="SAM" id="MobiDB-lite"/>
    </source>
</evidence>
<accession>A0A9P8I3D8</accession>
<comment type="caution">
    <text evidence="3">The sequence shown here is derived from an EMBL/GenBank/DDBJ whole genome shotgun (WGS) entry which is preliminary data.</text>
</comment>
<feature type="transmembrane region" description="Helical" evidence="2">
    <location>
        <begin position="462"/>
        <end position="480"/>
    </location>
</feature>
<dbReference type="AlphaFoldDB" id="A0A9P8I3D8"/>
<feature type="transmembrane region" description="Helical" evidence="2">
    <location>
        <begin position="326"/>
        <end position="349"/>
    </location>
</feature>
<feature type="transmembrane region" description="Helical" evidence="2">
    <location>
        <begin position="361"/>
        <end position="382"/>
    </location>
</feature>
<sequence>MANSTLATSAVTISAASDAGNQFTRANVVGMFLTLQLCQLTQPYGSLLFRGVSGFFWRCNPISSVVEACIIYWHLGAVVLRSWKEGRSAILKRLQEVSGGLLLLRGAIGKGDVGGLMQKLMTGSFLDKEEGVDTVSHNSHTVPDGQEGIILTEMQSDTRPSVSRRPTLEANRPPRGNNTLPACDPASEKSRVLREAFGSNALAHKEFRISLFTAFTELTIFIKLITVRGNGWFTSAGFFLIFGWSAVQTLLLLFHLRGMDEMEMKAAVRIARTINAELKEQADRWNALFIVLHLPFFGYPAYLASFHPWFSEHATGFVGFLRGCGWFLGILVSLLVAKFTFWGGLFGTFRGLAQIPGLGKMLFLLTFPVSCAWLIISSWSYFQQNCGDKSKYCVGNFTSFFEPQSPMYYIVDESFDVLYKGLWLLLFLALISIVYFVTVMPNMDSDTSASSSSASIERKMSSLGNALFVLVVFILYLIWYDPSKTSKPTWTEVLG</sequence>
<dbReference type="OrthoDB" id="5332602at2759"/>
<evidence type="ECO:0000313" key="4">
    <source>
        <dbReference type="Proteomes" id="UP000698800"/>
    </source>
</evidence>
<dbReference type="Proteomes" id="UP000698800">
    <property type="component" value="Unassembled WGS sequence"/>
</dbReference>
<feature type="region of interest" description="Disordered" evidence="1">
    <location>
        <begin position="156"/>
        <end position="187"/>
    </location>
</feature>